<dbReference type="CDD" id="cd01746">
    <property type="entry name" value="GATase1_CTP_Synthase"/>
    <property type="match status" value="1"/>
</dbReference>
<keyword evidence="5 9" id="KW-0067">ATP-binding</keyword>
<feature type="binding site" evidence="9">
    <location>
        <position position="469"/>
    </location>
    <ligand>
        <name>L-glutamine</name>
        <dbReference type="ChEBI" id="CHEBI:58359"/>
    </ligand>
</feature>
<evidence type="ECO:0000313" key="13">
    <source>
        <dbReference type="Proteomes" id="UP001314181"/>
    </source>
</evidence>
<feature type="active site" description="Nucleophile; for glutamine hydrolysis" evidence="9">
    <location>
        <position position="379"/>
    </location>
</feature>
<proteinExistence type="inferred from homology"/>
<feature type="region of interest" description="Amidoligase domain" evidence="9">
    <location>
        <begin position="1"/>
        <end position="265"/>
    </location>
</feature>
<keyword evidence="9" id="KW-0460">Magnesium</keyword>
<dbReference type="HAMAP" id="MF_01227">
    <property type="entry name" value="PyrG"/>
    <property type="match status" value="1"/>
</dbReference>
<dbReference type="PANTHER" id="PTHR11550">
    <property type="entry name" value="CTP SYNTHASE"/>
    <property type="match status" value="1"/>
</dbReference>
<feature type="binding site" evidence="9">
    <location>
        <begin position="146"/>
        <end position="148"/>
    </location>
    <ligand>
        <name>CTP</name>
        <dbReference type="ChEBI" id="CHEBI:37563"/>
        <note>allosteric inhibitor</note>
    </ligand>
</feature>
<evidence type="ECO:0000259" key="10">
    <source>
        <dbReference type="Pfam" id="PF00117"/>
    </source>
</evidence>
<dbReference type="GO" id="GO:0003883">
    <property type="term" value="F:CTP synthase activity"/>
    <property type="evidence" value="ECO:0007669"/>
    <property type="project" value="UniProtKB-EC"/>
</dbReference>
<evidence type="ECO:0000256" key="2">
    <source>
        <dbReference type="ARBA" id="ARBA00007533"/>
    </source>
</evidence>
<evidence type="ECO:0000256" key="4">
    <source>
        <dbReference type="ARBA" id="ARBA00022741"/>
    </source>
</evidence>
<dbReference type="EMBL" id="CAWVOK010000009">
    <property type="protein sequence ID" value="CAK8162528.1"/>
    <property type="molecule type" value="Genomic_DNA"/>
</dbReference>
<feature type="binding site" evidence="9">
    <location>
        <position position="13"/>
    </location>
    <ligand>
        <name>CTP</name>
        <dbReference type="ChEBI" id="CHEBI:37563"/>
        <note>allosteric inhibitor</note>
    </ligand>
</feature>
<comment type="similarity">
    <text evidence="2 9">Belongs to the CTP synthase family.</text>
</comment>
<comment type="catalytic activity">
    <reaction evidence="9">
        <text>UTP + NH4(+) + ATP = CTP + ADP + phosphate + 2 H(+)</text>
        <dbReference type="Rhea" id="RHEA:16597"/>
        <dbReference type="ChEBI" id="CHEBI:15378"/>
        <dbReference type="ChEBI" id="CHEBI:28938"/>
        <dbReference type="ChEBI" id="CHEBI:30616"/>
        <dbReference type="ChEBI" id="CHEBI:37563"/>
        <dbReference type="ChEBI" id="CHEBI:43474"/>
        <dbReference type="ChEBI" id="CHEBI:46398"/>
        <dbReference type="ChEBI" id="CHEBI:456216"/>
    </reaction>
</comment>
<protein>
    <recommendedName>
        <fullName evidence="9">CTP synthase</fullName>
        <ecNumber evidence="9">6.3.4.2</ecNumber>
    </recommendedName>
    <alternativeName>
        <fullName evidence="9">Cytidine 5'-triphosphate synthase</fullName>
    </alternativeName>
    <alternativeName>
        <fullName evidence="9">Cytidine triphosphate synthetase</fullName>
        <shortName evidence="9">CTP synthetase</shortName>
        <shortName evidence="9">CTPS</shortName>
    </alternativeName>
    <alternativeName>
        <fullName evidence="9">UTP--ammonia ligase</fullName>
    </alternativeName>
</protein>
<name>A0ABM9N7I0_9RICK</name>
<feature type="binding site" evidence="9">
    <location>
        <position position="13"/>
    </location>
    <ligand>
        <name>UTP</name>
        <dbReference type="ChEBI" id="CHEBI:46398"/>
    </ligand>
</feature>
<dbReference type="Pfam" id="PF00117">
    <property type="entry name" value="GATase"/>
    <property type="match status" value="1"/>
</dbReference>
<dbReference type="PROSITE" id="PS51273">
    <property type="entry name" value="GATASE_TYPE_1"/>
    <property type="match status" value="1"/>
</dbReference>
<keyword evidence="4 9" id="KW-0547">Nucleotide-binding</keyword>
<comment type="caution">
    <text evidence="9">Lacks conserved residue(s) required for the propagation of feature annotation.</text>
</comment>
<dbReference type="InterPro" id="IPR017456">
    <property type="entry name" value="CTP_synthase_N"/>
</dbReference>
<dbReference type="NCBIfam" id="TIGR00337">
    <property type="entry name" value="PyrG"/>
    <property type="match status" value="1"/>
</dbReference>
<comment type="catalytic activity">
    <reaction evidence="9">
        <text>L-glutamine + H2O = L-glutamate + NH4(+)</text>
        <dbReference type="Rhea" id="RHEA:15889"/>
        <dbReference type="ChEBI" id="CHEBI:15377"/>
        <dbReference type="ChEBI" id="CHEBI:28938"/>
        <dbReference type="ChEBI" id="CHEBI:29985"/>
        <dbReference type="ChEBI" id="CHEBI:58359"/>
    </reaction>
</comment>
<feature type="active site" evidence="9">
    <location>
        <position position="514"/>
    </location>
</feature>
<dbReference type="InterPro" id="IPR033828">
    <property type="entry name" value="GATase1_CTP_Synthase"/>
</dbReference>
<dbReference type="InterPro" id="IPR017926">
    <property type="entry name" value="GATASE"/>
</dbReference>
<feature type="binding site" evidence="9">
    <location>
        <position position="139"/>
    </location>
    <ligand>
        <name>Mg(2+)</name>
        <dbReference type="ChEBI" id="CHEBI:18420"/>
    </ligand>
</feature>
<keyword evidence="13" id="KW-1185">Reference proteome</keyword>
<dbReference type="RefSeq" id="WP_338363635.1">
    <property type="nucleotide sequence ID" value="NZ_CAWVOK010000009.1"/>
</dbReference>
<dbReference type="Gene3D" id="3.40.50.300">
    <property type="entry name" value="P-loop containing nucleotide triphosphate hydrolases"/>
    <property type="match status" value="1"/>
</dbReference>
<comment type="pathway">
    <text evidence="1 9">Pyrimidine metabolism; CTP biosynthesis via de novo pathway; CTP from UDP: step 2/2.</text>
</comment>
<evidence type="ECO:0000256" key="5">
    <source>
        <dbReference type="ARBA" id="ARBA00022840"/>
    </source>
</evidence>
<gene>
    <name evidence="9 12" type="primary">pyrG</name>
    <name evidence="12" type="ORF">CAXC1_180036</name>
</gene>
<feature type="binding site" evidence="9">
    <location>
        <position position="352"/>
    </location>
    <ligand>
        <name>L-glutamine</name>
        <dbReference type="ChEBI" id="CHEBI:58359"/>
    </ligand>
</feature>
<feature type="binding site" evidence="9">
    <location>
        <begin position="186"/>
        <end position="191"/>
    </location>
    <ligand>
        <name>CTP</name>
        <dbReference type="ChEBI" id="CHEBI:37563"/>
        <note>allosteric inhibitor</note>
    </ligand>
</feature>
<evidence type="ECO:0000256" key="8">
    <source>
        <dbReference type="ARBA" id="ARBA00047781"/>
    </source>
</evidence>
<comment type="catalytic activity">
    <reaction evidence="8 9">
        <text>UTP + L-glutamine + ATP + H2O = CTP + L-glutamate + ADP + phosphate + 2 H(+)</text>
        <dbReference type="Rhea" id="RHEA:26426"/>
        <dbReference type="ChEBI" id="CHEBI:15377"/>
        <dbReference type="ChEBI" id="CHEBI:15378"/>
        <dbReference type="ChEBI" id="CHEBI:29985"/>
        <dbReference type="ChEBI" id="CHEBI:30616"/>
        <dbReference type="ChEBI" id="CHEBI:37563"/>
        <dbReference type="ChEBI" id="CHEBI:43474"/>
        <dbReference type="ChEBI" id="CHEBI:46398"/>
        <dbReference type="ChEBI" id="CHEBI:58359"/>
        <dbReference type="ChEBI" id="CHEBI:456216"/>
        <dbReference type="EC" id="6.3.4.2"/>
    </reaction>
</comment>
<comment type="subunit">
    <text evidence="9">Homotetramer.</text>
</comment>
<dbReference type="SUPFAM" id="SSF52317">
    <property type="entry name" value="Class I glutamine amidotransferase-like"/>
    <property type="match status" value="1"/>
</dbReference>
<evidence type="ECO:0000256" key="3">
    <source>
        <dbReference type="ARBA" id="ARBA00022598"/>
    </source>
</evidence>
<keyword evidence="3 9" id="KW-0436">Ligase</keyword>
<dbReference type="Pfam" id="PF06418">
    <property type="entry name" value="CTP_synth_N"/>
    <property type="match status" value="1"/>
</dbReference>
<feature type="binding site" evidence="9">
    <location>
        <position position="240"/>
    </location>
    <ligand>
        <name>ATP</name>
        <dbReference type="ChEBI" id="CHEBI:30616"/>
    </ligand>
</feature>
<keyword evidence="9" id="KW-0479">Metal-binding</keyword>
<dbReference type="SUPFAM" id="SSF52540">
    <property type="entry name" value="P-loop containing nucleoside triphosphate hydrolases"/>
    <property type="match status" value="1"/>
</dbReference>
<evidence type="ECO:0000256" key="9">
    <source>
        <dbReference type="HAMAP-Rule" id="MF_01227"/>
    </source>
</evidence>
<comment type="function">
    <text evidence="9">Catalyzes the ATP-dependent amination of UTP to CTP with either L-glutamine or ammonia as the source of nitrogen. Regulates intracellular CTP levels through interactions with the four ribonucleotide triphosphates.</text>
</comment>
<accession>A0ABM9N7I0</accession>
<evidence type="ECO:0000259" key="11">
    <source>
        <dbReference type="Pfam" id="PF06418"/>
    </source>
</evidence>
<feature type="binding site" evidence="9">
    <location>
        <position position="222"/>
    </location>
    <ligand>
        <name>CTP</name>
        <dbReference type="ChEBI" id="CHEBI:37563"/>
        <note>allosteric inhibitor</note>
    </ligand>
</feature>
<dbReference type="InterPro" id="IPR029062">
    <property type="entry name" value="Class_I_gatase-like"/>
</dbReference>
<dbReference type="CDD" id="cd03113">
    <property type="entry name" value="CTPS_N"/>
    <property type="match status" value="1"/>
</dbReference>
<comment type="caution">
    <text evidence="12">The sequence shown here is derived from an EMBL/GenBank/DDBJ whole genome shotgun (WGS) entry which is preliminary data.</text>
</comment>
<feature type="active site" evidence="9">
    <location>
        <position position="516"/>
    </location>
</feature>
<keyword evidence="6 9" id="KW-0315">Glutamine amidotransferase</keyword>
<evidence type="ECO:0000256" key="6">
    <source>
        <dbReference type="ARBA" id="ARBA00022962"/>
    </source>
</evidence>
<feature type="binding site" evidence="9">
    <location>
        <begin position="186"/>
        <end position="191"/>
    </location>
    <ligand>
        <name>UTP</name>
        <dbReference type="ChEBI" id="CHEBI:46398"/>
    </ligand>
</feature>
<dbReference type="PANTHER" id="PTHR11550:SF0">
    <property type="entry name" value="CTP SYNTHASE-RELATED"/>
    <property type="match status" value="1"/>
</dbReference>
<dbReference type="EC" id="6.3.4.2" evidence="9"/>
<dbReference type="Proteomes" id="UP001314181">
    <property type="component" value="Unassembled WGS sequence"/>
</dbReference>
<feature type="binding site" evidence="9">
    <location>
        <position position="222"/>
    </location>
    <ligand>
        <name>UTP</name>
        <dbReference type="ChEBI" id="CHEBI:46398"/>
    </ligand>
</feature>
<sequence>MSNFIFVTGGVVSSLGKGIAAAGLAMLLGRCGFKIRVRKFDPYFNVDSGTMSPGEHGEVFVTNDGTEADLDIGHYERFTGCNANNKDSITMGKVFAELLMRERRGDFLGKTIQVVPHVTNIIKEFIQNDSNDFDFIICEIGGTVGDIEALSFLEAIRQLNYELGVGKTMHIHTTLVPHLSTTSELKTKPTQHSVKELRSIGIQPNMLLCRSETVLSSKELNKISLMCSLPPEMVISAPNVSNVYEVPLVYHEAGFDKVVMEHFGLLGCSPNLLDWHRFVDSINNPVHTIKVALVGKYTKFGDAYRSVIEALNHGGVIHLTKVEIVMVDAKKLAADGVVSALDEVDAVVIPGGFGYEGVEGIISAIKYSRENNIPTLGICLGMQLAVIEFARNVIGWNDAISSEFSSSGCMVVGLMEEWIGADAKMEKRSSSDDKGGTMRLGSYSCDINRNSKMFEIYKQELIDERHRHRFEINVQYMSTFEQHGMIFSGTSAHGSVLEALEIKSHPWFIATQFHPELKSKILDPHPLFVSLVEMALQHSKNIRTL</sequence>
<evidence type="ECO:0000256" key="7">
    <source>
        <dbReference type="ARBA" id="ARBA00022975"/>
    </source>
</evidence>
<feature type="binding site" evidence="9">
    <location>
        <position position="71"/>
    </location>
    <ligand>
        <name>Mg(2+)</name>
        <dbReference type="ChEBI" id="CHEBI:18420"/>
    </ligand>
</feature>
<evidence type="ECO:0000313" key="12">
    <source>
        <dbReference type="EMBL" id="CAK8162528.1"/>
    </source>
</evidence>
<feature type="binding site" evidence="9">
    <location>
        <position position="403"/>
    </location>
    <ligand>
        <name>L-glutamine</name>
        <dbReference type="ChEBI" id="CHEBI:58359"/>
    </ligand>
</feature>
<organism evidence="12 13">
    <name type="scientific">Candidatus Xenohaliotis californiensis</name>
    <dbReference type="NCBI Taxonomy" id="84677"/>
    <lineage>
        <taxon>Bacteria</taxon>
        <taxon>Pseudomonadati</taxon>
        <taxon>Pseudomonadota</taxon>
        <taxon>Alphaproteobacteria</taxon>
        <taxon>Rickettsiales</taxon>
        <taxon>Anaplasmataceae</taxon>
        <taxon>Candidatus Xenohaliotis</taxon>
    </lineage>
</organism>
<comment type="activity regulation">
    <text evidence="9">Allosterically activated by GTP, when glutamine is the substrate; GTP has no effect on the reaction when ammonia is the substrate. The allosteric effector GTP functions by stabilizing the protein conformation that binds the tetrahedral intermediate(s) formed during glutamine hydrolysis. Inhibited by the product CTP, via allosteric rather than competitive inhibition.</text>
</comment>
<reference evidence="12 13" key="1">
    <citation type="submission" date="2024-01" db="EMBL/GenBank/DDBJ databases">
        <authorList>
            <person name="Kunselman E."/>
        </authorList>
    </citation>
    <scope>NUCLEOTIDE SEQUENCE [LARGE SCALE GENOMIC DNA]</scope>
    <source>
        <strain evidence="12">2 abalone samples</strain>
    </source>
</reference>
<comment type="miscellaneous">
    <text evidence="9">CTPSs have evolved a hybrid strategy for distinguishing between UTP and CTP. The overlapping regions of the product feedback inhibitory and substrate sites recognize a common feature in both compounds, the triphosphate moiety. To differentiate isosteric substrate and product pyrimidine rings, an additional pocket far from the expected kinase/ligase catalytic site, specifically recognizes the cytosine and ribose portions of the product inhibitor.</text>
</comment>
<keyword evidence="7 9" id="KW-0665">Pyrimidine biosynthesis</keyword>
<feature type="domain" description="CTP synthase N-terminal" evidence="11">
    <location>
        <begin position="4"/>
        <end position="265"/>
    </location>
</feature>
<evidence type="ECO:0000256" key="1">
    <source>
        <dbReference type="ARBA" id="ARBA00005171"/>
    </source>
</evidence>
<dbReference type="InterPro" id="IPR004468">
    <property type="entry name" value="CTP_synthase"/>
</dbReference>
<feature type="binding site" evidence="9">
    <location>
        <begin position="380"/>
        <end position="383"/>
    </location>
    <ligand>
        <name>L-glutamine</name>
        <dbReference type="ChEBI" id="CHEBI:58359"/>
    </ligand>
</feature>
<dbReference type="InterPro" id="IPR027417">
    <property type="entry name" value="P-loop_NTPase"/>
</dbReference>
<dbReference type="Gene3D" id="3.40.50.880">
    <property type="match status" value="1"/>
</dbReference>
<feature type="binding site" evidence="9">
    <location>
        <position position="71"/>
    </location>
    <ligand>
        <name>ATP</name>
        <dbReference type="ChEBI" id="CHEBI:30616"/>
    </ligand>
</feature>
<dbReference type="NCBIfam" id="NF003792">
    <property type="entry name" value="PRK05380.1"/>
    <property type="match status" value="1"/>
</dbReference>
<feature type="binding site" evidence="9">
    <location>
        <begin position="14"/>
        <end position="19"/>
    </location>
    <ligand>
        <name>ATP</name>
        <dbReference type="ChEBI" id="CHEBI:30616"/>
    </ligand>
</feature>
<feature type="domain" description="Glutamine amidotransferase" evidence="10">
    <location>
        <begin position="302"/>
        <end position="533"/>
    </location>
</feature>